<dbReference type="GO" id="GO:0004534">
    <property type="term" value="F:5'-3' RNA exonuclease activity"/>
    <property type="evidence" value="ECO:0007669"/>
    <property type="project" value="TreeGrafter"/>
</dbReference>
<dbReference type="InterPro" id="IPR003141">
    <property type="entry name" value="Pol/His_phosphatase_N"/>
</dbReference>
<reference evidence="2" key="2">
    <citation type="journal article" date="2021" name="PeerJ">
        <title>Extensive microbial diversity within the chicken gut microbiome revealed by metagenomics and culture.</title>
        <authorList>
            <person name="Gilroy R."/>
            <person name="Ravi A."/>
            <person name="Getino M."/>
            <person name="Pursley I."/>
            <person name="Horton D.L."/>
            <person name="Alikhan N.F."/>
            <person name="Baker D."/>
            <person name="Gharbi K."/>
            <person name="Hall N."/>
            <person name="Watson M."/>
            <person name="Adriaenssens E.M."/>
            <person name="Foster-Nyarko E."/>
            <person name="Jarju S."/>
            <person name="Secka A."/>
            <person name="Antonio M."/>
            <person name="Oren A."/>
            <person name="Chaudhuri R.R."/>
            <person name="La Ragione R."/>
            <person name="Hildebrand F."/>
            <person name="Pallen M.J."/>
        </authorList>
    </citation>
    <scope>NUCLEOTIDE SEQUENCE</scope>
    <source>
        <strain evidence="2">ChiGjej1B1-19959</strain>
    </source>
</reference>
<dbReference type="AlphaFoldDB" id="A0A9D1IE34"/>
<dbReference type="InterPro" id="IPR016195">
    <property type="entry name" value="Pol/histidinol_Pase-like"/>
</dbReference>
<dbReference type="PANTHER" id="PTHR42924:SF3">
    <property type="entry name" value="POLYMERASE_HISTIDINOL PHOSPHATASE N-TERMINAL DOMAIN-CONTAINING PROTEIN"/>
    <property type="match status" value="1"/>
</dbReference>
<reference evidence="2" key="1">
    <citation type="submission" date="2020-10" db="EMBL/GenBank/DDBJ databases">
        <authorList>
            <person name="Gilroy R."/>
        </authorList>
    </citation>
    <scope>NUCLEOTIDE SEQUENCE</scope>
    <source>
        <strain evidence="2">ChiGjej1B1-19959</strain>
    </source>
</reference>
<dbReference type="NCBIfam" id="NF038032">
    <property type="entry name" value="CehA_McbA_metalo"/>
    <property type="match status" value="1"/>
</dbReference>
<dbReference type="SUPFAM" id="SSF89550">
    <property type="entry name" value="PHP domain-like"/>
    <property type="match status" value="1"/>
</dbReference>
<feature type="domain" description="Polymerase/histidinol phosphatase N-terminal" evidence="1">
    <location>
        <begin position="9"/>
        <end position="71"/>
    </location>
</feature>
<dbReference type="EMBL" id="DVMW01000024">
    <property type="protein sequence ID" value="HIU35612.1"/>
    <property type="molecule type" value="Genomic_DNA"/>
</dbReference>
<proteinExistence type="predicted"/>
<evidence type="ECO:0000259" key="1">
    <source>
        <dbReference type="SMART" id="SM00481"/>
    </source>
</evidence>
<name>A0A9D1IE34_9FIRM</name>
<dbReference type="InterPro" id="IPR052018">
    <property type="entry name" value="PHP_domain"/>
</dbReference>
<dbReference type="Gene3D" id="3.20.20.140">
    <property type="entry name" value="Metal-dependent hydrolases"/>
    <property type="match status" value="1"/>
</dbReference>
<dbReference type="PANTHER" id="PTHR42924">
    <property type="entry name" value="EXONUCLEASE"/>
    <property type="match status" value="1"/>
</dbReference>
<dbReference type="Proteomes" id="UP000824071">
    <property type="component" value="Unassembled WGS sequence"/>
</dbReference>
<sequence length="321" mass="35382">MDAERWFACELHCHTVHSDGAFTVPALLDAARGRLLDGVALTDHNTTAGCLQARQSRDPVVLGGMEWTTYFGHMPVLDCARYVDWRDARPDAIDEKLRAVRENGGVCGIAHPFQLGTPICTGGHWDYRVRDWSLVDYLEIWSEGVPKLNIPNSRAIRLWTSLLDRGFHIAPTFGRDWHRLAGNLLPSACTYLRCPAPLTAAGMKQAIKAGRTVVSAGPLFTVETAAGQTSGDCVKPGDLPVWFRTDLTRARAMGEDRFVPREIRVYTNGLTEALRIPVSDAVQEARLHVRAGGWYAATLWGDTDETPGTLLAVCAPIYTEN</sequence>
<gene>
    <name evidence="2" type="ORF">IAC53_03275</name>
</gene>
<accession>A0A9D1IE34</accession>
<comment type="caution">
    <text evidence="2">The sequence shown here is derived from an EMBL/GenBank/DDBJ whole genome shotgun (WGS) entry which is preliminary data.</text>
</comment>
<dbReference type="GO" id="GO:0035312">
    <property type="term" value="F:5'-3' DNA exonuclease activity"/>
    <property type="evidence" value="ECO:0007669"/>
    <property type="project" value="TreeGrafter"/>
</dbReference>
<protein>
    <submittedName>
        <fullName evidence="2">CehA/McbA family metallohydrolase</fullName>
    </submittedName>
</protein>
<organism evidence="2 3">
    <name type="scientific">Candidatus Fimenecus excrementigallinarum</name>
    <dbReference type="NCBI Taxonomy" id="2840816"/>
    <lineage>
        <taxon>Bacteria</taxon>
        <taxon>Bacillati</taxon>
        <taxon>Bacillota</taxon>
        <taxon>Clostridia</taxon>
        <taxon>Candidatus Fimenecus</taxon>
    </lineage>
</organism>
<evidence type="ECO:0000313" key="2">
    <source>
        <dbReference type="EMBL" id="HIU35612.1"/>
    </source>
</evidence>
<dbReference type="SMART" id="SM00481">
    <property type="entry name" value="POLIIIAc"/>
    <property type="match status" value="1"/>
</dbReference>
<evidence type="ECO:0000313" key="3">
    <source>
        <dbReference type="Proteomes" id="UP000824071"/>
    </source>
</evidence>